<dbReference type="Pfam" id="PF22746">
    <property type="entry name" value="SHOCT-like_DUF2089-C"/>
    <property type="match status" value="1"/>
</dbReference>
<evidence type="ECO:0000313" key="4">
    <source>
        <dbReference type="EMBL" id="KXZ17223.1"/>
    </source>
</evidence>
<evidence type="ECO:0000259" key="2">
    <source>
        <dbReference type="Pfam" id="PF13349"/>
    </source>
</evidence>
<dbReference type="InterPro" id="IPR052027">
    <property type="entry name" value="PspC"/>
</dbReference>
<accession>A0A150F4V7</accession>
<comment type="caution">
    <text evidence="4">The sequence shown here is derived from an EMBL/GenBank/DDBJ whole genome shotgun (WGS) entry which is preliminary data.</text>
</comment>
<dbReference type="InterPro" id="IPR053959">
    <property type="entry name" value="YvlB/LiaX_N"/>
</dbReference>
<dbReference type="AlphaFoldDB" id="A0A150F4V7"/>
<dbReference type="Pfam" id="PF13349">
    <property type="entry name" value="DUF4097"/>
    <property type="match status" value="1"/>
</dbReference>
<keyword evidence="1" id="KW-0175">Coiled coil</keyword>
<dbReference type="RefSeq" id="WP_061522688.1">
    <property type="nucleotide sequence ID" value="NZ_JAJJBV010000011.1"/>
</dbReference>
<proteinExistence type="predicted"/>
<dbReference type="PANTHER" id="PTHR33885:SF4">
    <property type="entry name" value="LMO2487 PROTEIN"/>
    <property type="match status" value="1"/>
</dbReference>
<sequence length="365" mass="40573">MKQEKERILKLVEEGKLTAQEALTLIEKLDNEYKEKEEQITALSTNIIDSAGEAESGAKDTQKPSLGAKLFDWIDSAVKKVKEADLDLNFGHAYDVQHIFQFKDSEFSGIDMQIANGSVNIVPWADEDIRAECQAKVYRADSQEAARTAFLQHIECEVKGNKFFVRTEKKTMKTNVTLYVPQKEYDKIRVKLFNGPIRGEHLHVKEFSAKTTNGVLSFSHLTAEKASAETANGQIKLAGHKCGTIEAETINGLIDLRGESESIDVQSFNGNITLTVTAPHCRSIYTKTTTGNVELALPDDIAVKAELKSNLGSLTHELIDAEILKEKNDTIQKELMLASNQGHDQHISIFSESLTGGIKLKHTQR</sequence>
<dbReference type="OrthoDB" id="2240743at2"/>
<dbReference type="PIRSF" id="PIRSF012569">
    <property type="entry name" value="UCP012569"/>
    <property type="match status" value="1"/>
</dbReference>
<keyword evidence="5" id="KW-1185">Reference proteome</keyword>
<evidence type="ECO:0000313" key="5">
    <source>
        <dbReference type="Proteomes" id="UP000075430"/>
    </source>
</evidence>
<dbReference type="EMBL" id="LSBA01000023">
    <property type="protein sequence ID" value="KXZ17223.1"/>
    <property type="molecule type" value="Genomic_DNA"/>
</dbReference>
<dbReference type="PANTHER" id="PTHR33885">
    <property type="entry name" value="PHAGE SHOCK PROTEIN C"/>
    <property type="match status" value="1"/>
</dbReference>
<dbReference type="InterPro" id="IPR025164">
    <property type="entry name" value="Toastrack_DUF4097"/>
</dbReference>
<feature type="domain" description="DUF4097" evidence="2">
    <location>
        <begin position="168"/>
        <end position="353"/>
    </location>
</feature>
<gene>
    <name evidence="4" type="ORF">AXI58_02205</name>
</gene>
<dbReference type="Proteomes" id="UP000075430">
    <property type="component" value="Unassembled WGS sequence"/>
</dbReference>
<dbReference type="STRING" id="1793963.AXI58_02205"/>
<name>A0A150F4V7_9BACI</name>
<dbReference type="Gene3D" id="2.160.20.120">
    <property type="match status" value="1"/>
</dbReference>
<evidence type="ECO:0000256" key="1">
    <source>
        <dbReference type="SAM" id="Coils"/>
    </source>
</evidence>
<feature type="coiled-coil region" evidence="1">
    <location>
        <begin position="19"/>
        <end position="46"/>
    </location>
</feature>
<feature type="domain" description="YvlB/LiaX N-terminal" evidence="3">
    <location>
        <begin position="4"/>
        <end position="32"/>
    </location>
</feature>
<reference evidence="5" key="1">
    <citation type="submission" date="2016-02" db="EMBL/GenBank/DDBJ databases">
        <authorList>
            <person name="Dunlap C."/>
        </authorList>
    </citation>
    <scope>NUCLEOTIDE SEQUENCE [LARGE SCALE GENOMIC DNA]</scope>
    <source>
        <strain evidence="5">NRRL B-41092</strain>
    </source>
</reference>
<organism evidence="4 5">
    <name type="scientific">Bacillus nakamurai</name>
    <dbReference type="NCBI Taxonomy" id="1793963"/>
    <lineage>
        <taxon>Bacteria</taxon>
        <taxon>Bacillati</taxon>
        <taxon>Bacillota</taxon>
        <taxon>Bacilli</taxon>
        <taxon>Bacillales</taxon>
        <taxon>Bacillaceae</taxon>
        <taxon>Bacillus</taxon>
    </lineage>
</organism>
<evidence type="ECO:0000259" key="3">
    <source>
        <dbReference type="Pfam" id="PF22746"/>
    </source>
</evidence>
<protein>
    <submittedName>
        <fullName evidence="4">Uncharacterized protein</fullName>
    </submittedName>
</protein>
<dbReference type="InterPro" id="IPR016599">
    <property type="entry name" value="UCP012569"/>
</dbReference>